<accession>A0AAW0CYK9</accession>
<evidence type="ECO:0000256" key="3">
    <source>
        <dbReference type="ARBA" id="ARBA00022989"/>
    </source>
</evidence>
<feature type="transmembrane region" description="Helical" evidence="6">
    <location>
        <begin position="180"/>
        <end position="200"/>
    </location>
</feature>
<dbReference type="Proteomes" id="UP001383192">
    <property type="component" value="Unassembled WGS sequence"/>
</dbReference>
<feature type="transmembrane region" description="Helical" evidence="6">
    <location>
        <begin position="685"/>
        <end position="706"/>
    </location>
</feature>
<organism evidence="8 9">
    <name type="scientific">Paramarasmius palmivorus</name>
    <dbReference type="NCBI Taxonomy" id="297713"/>
    <lineage>
        <taxon>Eukaryota</taxon>
        <taxon>Fungi</taxon>
        <taxon>Dikarya</taxon>
        <taxon>Basidiomycota</taxon>
        <taxon>Agaricomycotina</taxon>
        <taxon>Agaricomycetes</taxon>
        <taxon>Agaricomycetidae</taxon>
        <taxon>Agaricales</taxon>
        <taxon>Marasmiineae</taxon>
        <taxon>Marasmiaceae</taxon>
        <taxon>Paramarasmius</taxon>
    </lineage>
</organism>
<evidence type="ECO:0000256" key="1">
    <source>
        <dbReference type="ARBA" id="ARBA00004141"/>
    </source>
</evidence>
<gene>
    <name evidence="8" type="ORF">VNI00_008335</name>
</gene>
<dbReference type="InterPro" id="IPR049453">
    <property type="entry name" value="Memb_transporter_dom"/>
</dbReference>
<dbReference type="Pfam" id="PF13515">
    <property type="entry name" value="FUSC_2"/>
    <property type="match status" value="1"/>
</dbReference>
<comment type="subcellular location">
    <subcellularLocation>
        <location evidence="1">Membrane</location>
        <topology evidence="1">Multi-pass membrane protein</topology>
    </subcellularLocation>
</comment>
<comment type="caution">
    <text evidence="8">The sequence shown here is derived from an EMBL/GenBank/DDBJ whole genome shotgun (WGS) entry which is preliminary data.</text>
</comment>
<dbReference type="InterPro" id="IPR052430">
    <property type="entry name" value="IVT-Associated"/>
</dbReference>
<evidence type="ECO:0000256" key="6">
    <source>
        <dbReference type="SAM" id="Phobius"/>
    </source>
</evidence>
<evidence type="ECO:0000256" key="2">
    <source>
        <dbReference type="ARBA" id="ARBA00022692"/>
    </source>
</evidence>
<feature type="transmembrane region" description="Helical" evidence="6">
    <location>
        <begin position="92"/>
        <end position="112"/>
    </location>
</feature>
<feature type="transmembrane region" description="Helical" evidence="6">
    <location>
        <begin position="662"/>
        <end position="679"/>
    </location>
</feature>
<evidence type="ECO:0000313" key="9">
    <source>
        <dbReference type="Proteomes" id="UP001383192"/>
    </source>
</evidence>
<feature type="transmembrane region" description="Helical" evidence="6">
    <location>
        <begin position="558"/>
        <end position="576"/>
    </location>
</feature>
<feature type="region of interest" description="Disordered" evidence="5">
    <location>
        <begin position="942"/>
        <end position="966"/>
    </location>
</feature>
<feature type="transmembrane region" description="Helical" evidence="6">
    <location>
        <begin position="637"/>
        <end position="655"/>
    </location>
</feature>
<keyword evidence="4 6" id="KW-0472">Membrane</keyword>
<sequence>MPKQRGAKTFCSSFFSFILDEARKRDMHANAILHALFTRRSLARLLSTLICSTLIVVRPFGKFGGQSAFLALTVKELVFSAQQNLAQQIEALFLHLTGGMFAIAMSLLGNYLSTLAEPDSSLARAVPAIFLTLIAFTAGWLKSALPRLTLSCRIACLVSIFMLTDNPAQPNQNITLQATQFMWIILTGAISSLVACFILLRWSSAQLAQDVGSALTSLHQCLQAHLDTSFGVVHLGKDMDRLHEKLLKQAVGLSGTYSQASFELRIGRVGVKSIKPLIGTVEHLRRELAWGITFPRDSCEAPDVDKRTFEPLHNVLLTLGDATLHALLIVRLAVLKCYDVPSSNLGEMPSDALLSAQERLSTALSSAQMELNHIGDVFDVPHNILSRGSHRGMPQRTLNMCLFAVSLMQMAHESRQALRIAENMVHTYNNSSLKLWYPRFTRAWLGVTPSTIVLEERTAQSLDDDDTPVNGSRTTLSYAETKQGVMERDMGSGDDFWDDDESKGHLFRKNSKRGKKYSLQWFQSLPACLWNRPWAMSWRLKLSKWLRSVQHSSHLKHAIKNAAGVALLAIPAFYPAGSAARTWFSSFRGQWMLISFVWVLETNSGATWRVGYLRLSGTILGAIYAFIASTIARTNPYAIVVLATAVEVPISWIVTASTFPSMGVVANVTLPPILFVPYLTPGMPAIRVAWVRAVTIAIGIVAALLLNSGLYPRLCRVMFLDNACRTVGLLNQLYTSLSRDLFQHVHSTPWSDKRRRLKIEWNVRNVLHRMSILVATMNDELSLVPKPMRRYRQIIVTLQRLLDLLTGLRKIREHIPRKHTVIAVAEERREFVSCMCVCLFACEQVFGARQPLPQFLPSARQALGHLQRQVGEQIRNTREHSRSGSTGLSVVYALAETNLLADIVDAIEELLMLCRQLFGTTAWLDHQSLDLMAMVSVHEEVGSMRSPPTSPPIGRHEGAGSYFSPV</sequence>
<keyword evidence="2 6" id="KW-0812">Transmembrane</keyword>
<evidence type="ECO:0000256" key="4">
    <source>
        <dbReference type="ARBA" id="ARBA00023136"/>
    </source>
</evidence>
<evidence type="ECO:0000259" key="7">
    <source>
        <dbReference type="Pfam" id="PF13515"/>
    </source>
</evidence>
<dbReference type="AlphaFoldDB" id="A0AAW0CYK9"/>
<dbReference type="PANTHER" id="PTHR47804:SF3">
    <property type="entry name" value="PROTEIN BRE4"/>
    <property type="match status" value="1"/>
</dbReference>
<dbReference type="PANTHER" id="PTHR47804">
    <property type="entry name" value="60S RIBOSOMAL PROTEIN L19"/>
    <property type="match status" value="1"/>
</dbReference>
<feature type="transmembrane region" description="Helical" evidence="6">
    <location>
        <begin position="612"/>
        <end position="631"/>
    </location>
</feature>
<keyword evidence="9" id="KW-1185">Reference proteome</keyword>
<protein>
    <recommendedName>
        <fullName evidence="7">Integral membrane bound transporter domain-containing protein</fullName>
    </recommendedName>
</protein>
<keyword evidence="3 6" id="KW-1133">Transmembrane helix</keyword>
<evidence type="ECO:0000256" key="5">
    <source>
        <dbReference type="SAM" id="MobiDB-lite"/>
    </source>
</evidence>
<proteinExistence type="predicted"/>
<dbReference type="EMBL" id="JAYKXP010000028">
    <property type="protein sequence ID" value="KAK7043723.1"/>
    <property type="molecule type" value="Genomic_DNA"/>
</dbReference>
<reference evidence="8 9" key="1">
    <citation type="submission" date="2024-01" db="EMBL/GenBank/DDBJ databases">
        <title>A draft genome for a cacao thread blight-causing isolate of Paramarasmius palmivorus.</title>
        <authorList>
            <person name="Baruah I.K."/>
            <person name="Bukari Y."/>
            <person name="Amoako-Attah I."/>
            <person name="Meinhardt L.W."/>
            <person name="Bailey B.A."/>
            <person name="Cohen S.P."/>
        </authorList>
    </citation>
    <scope>NUCLEOTIDE SEQUENCE [LARGE SCALE GENOMIC DNA]</scope>
    <source>
        <strain evidence="8 9">GH-12</strain>
    </source>
</reference>
<evidence type="ECO:0000313" key="8">
    <source>
        <dbReference type="EMBL" id="KAK7043723.1"/>
    </source>
</evidence>
<feature type="transmembrane region" description="Helical" evidence="6">
    <location>
        <begin position="124"/>
        <end position="141"/>
    </location>
</feature>
<name>A0AAW0CYK9_9AGAR</name>
<feature type="domain" description="Integral membrane bound transporter" evidence="7">
    <location>
        <begin position="582"/>
        <end position="705"/>
    </location>
</feature>
<dbReference type="GO" id="GO:0016020">
    <property type="term" value="C:membrane"/>
    <property type="evidence" value="ECO:0007669"/>
    <property type="project" value="UniProtKB-SubCell"/>
</dbReference>